<dbReference type="InterPro" id="IPR016032">
    <property type="entry name" value="Sig_transdc_resp-reg_C-effctor"/>
</dbReference>
<name>A0ABX1SEF3_9PSEU</name>
<dbReference type="SMART" id="SM00862">
    <property type="entry name" value="Trans_reg_C"/>
    <property type="match status" value="1"/>
</dbReference>
<dbReference type="Proteomes" id="UP000820669">
    <property type="component" value="Unassembled WGS sequence"/>
</dbReference>
<dbReference type="EMBL" id="JAAXLA010000026">
    <property type="protein sequence ID" value="NMH98731.1"/>
    <property type="molecule type" value="Genomic_DNA"/>
</dbReference>
<gene>
    <name evidence="4" type="ORF">HF526_15655</name>
</gene>
<dbReference type="RefSeq" id="WP_169382174.1">
    <property type="nucleotide sequence ID" value="NZ_JAAXLA010000026.1"/>
</dbReference>
<organism evidence="4 5">
    <name type="scientific">Pseudonocardia acidicola</name>
    <dbReference type="NCBI Taxonomy" id="2724939"/>
    <lineage>
        <taxon>Bacteria</taxon>
        <taxon>Bacillati</taxon>
        <taxon>Actinomycetota</taxon>
        <taxon>Actinomycetes</taxon>
        <taxon>Pseudonocardiales</taxon>
        <taxon>Pseudonocardiaceae</taxon>
        <taxon>Pseudonocardia</taxon>
    </lineage>
</organism>
<reference evidence="4 5" key="1">
    <citation type="submission" date="2020-04" db="EMBL/GenBank/DDBJ databases">
        <authorList>
            <person name="Klaysubun C."/>
            <person name="Duangmal K."/>
            <person name="Lipun K."/>
        </authorList>
    </citation>
    <scope>NUCLEOTIDE SEQUENCE [LARGE SCALE GENOMIC DNA]</scope>
    <source>
        <strain evidence="4 5">K10HN5</strain>
    </source>
</reference>
<evidence type="ECO:0000256" key="1">
    <source>
        <dbReference type="ARBA" id="ARBA00023125"/>
    </source>
</evidence>
<keyword evidence="5" id="KW-1185">Reference proteome</keyword>
<accession>A0ABX1SEF3</accession>
<evidence type="ECO:0000313" key="5">
    <source>
        <dbReference type="Proteomes" id="UP000820669"/>
    </source>
</evidence>
<comment type="caution">
    <text evidence="4">The sequence shown here is derived from an EMBL/GenBank/DDBJ whole genome shotgun (WGS) entry which is preliminary data.</text>
</comment>
<dbReference type="CDD" id="cd00383">
    <property type="entry name" value="trans_reg_C"/>
    <property type="match status" value="1"/>
</dbReference>
<sequence length="193" mass="20367">MPIDDTHPTTTPAAPPALQIRLLIEVEVATTNNPATTTRIAEAVDTAMSGLLGSIPDVRAATVTALGALHLAAPARGVFDLRNQELAVDGSATRLTPRESAVLTYLVKRPNAAVSREELRDAVDDTDGSLGPRAVDVILSRLRAKLPWMPPPLTTVRGIGYRYEPSAQFVVLGDTPAGTALPWTPISPGPAPR</sequence>
<evidence type="ECO:0000313" key="4">
    <source>
        <dbReference type="EMBL" id="NMH98731.1"/>
    </source>
</evidence>
<dbReference type="InterPro" id="IPR036388">
    <property type="entry name" value="WH-like_DNA-bd_sf"/>
</dbReference>
<evidence type="ECO:0000256" key="2">
    <source>
        <dbReference type="PROSITE-ProRule" id="PRU01091"/>
    </source>
</evidence>
<dbReference type="Pfam" id="PF00486">
    <property type="entry name" value="Trans_reg_C"/>
    <property type="match status" value="1"/>
</dbReference>
<protein>
    <submittedName>
        <fullName evidence="4">Winged helix-turn-helix transcriptional regulator</fullName>
    </submittedName>
</protein>
<dbReference type="SUPFAM" id="SSF46894">
    <property type="entry name" value="C-terminal effector domain of the bipartite response regulators"/>
    <property type="match status" value="1"/>
</dbReference>
<dbReference type="InterPro" id="IPR001867">
    <property type="entry name" value="OmpR/PhoB-type_DNA-bd"/>
</dbReference>
<evidence type="ECO:0000259" key="3">
    <source>
        <dbReference type="PROSITE" id="PS51755"/>
    </source>
</evidence>
<proteinExistence type="predicted"/>
<feature type="DNA-binding region" description="OmpR/PhoB-type" evidence="2">
    <location>
        <begin position="66"/>
        <end position="165"/>
    </location>
</feature>
<dbReference type="Gene3D" id="1.10.10.10">
    <property type="entry name" value="Winged helix-like DNA-binding domain superfamily/Winged helix DNA-binding domain"/>
    <property type="match status" value="1"/>
</dbReference>
<feature type="domain" description="OmpR/PhoB-type" evidence="3">
    <location>
        <begin position="66"/>
        <end position="165"/>
    </location>
</feature>
<keyword evidence="1 2" id="KW-0238">DNA-binding</keyword>
<dbReference type="PROSITE" id="PS51755">
    <property type="entry name" value="OMPR_PHOB"/>
    <property type="match status" value="1"/>
</dbReference>